<dbReference type="SMART" id="SM00823">
    <property type="entry name" value="PKS_PP"/>
    <property type="match status" value="1"/>
</dbReference>
<keyword evidence="5" id="KW-1185">Reference proteome</keyword>
<keyword evidence="1" id="KW-0596">Phosphopantetheine</keyword>
<evidence type="ECO:0000313" key="4">
    <source>
        <dbReference type="EMBL" id="GGN01415.1"/>
    </source>
</evidence>
<dbReference type="SUPFAM" id="SSF47336">
    <property type="entry name" value="ACP-like"/>
    <property type="match status" value="1"/>
</dbReference>
<dbReference type="Proteomes" id="UP000653411">
    <property type="component" value="Unassembled WGS sequence"/>
</dbReference>
<evidence type="ECO:0000313" key="5">
    <source>
        <dbReference type="Proteomes" id="UP000653411"/>
    </source>
</evidence>
<dbReference type="GO" id="GO:0031177">
    <property type="term" value="F:phosphopantetheine binding"/>
    <property type="evidence" value="ECO:0007669"/>
    <property type="project" value="InterPro"/>
</dbReference>
<accession>A0A917XAV3</accession>
<dbReference type="InterPro" id="IPR020806">
    <property type="entry name" value="PKS_PP-bd"/>
</dbReference>
<dbReference type="RefSeq" id="WP_189262570.1">
    <property type="nucleotide sequence ID" value="NZ_BMML01000004.1"/>
</dbReference>
<dbReference type="InterPro" id="IPR036736">
    <property type="entry name" value="ACP-like_sf"/>
</dbReference>
<dbReference type="Gene3D" id="1.10.1200.10">
    <property type="entry name" value="ACP-like"/>
    <property type="match status" value="1"/>
</dbReference>
<protein>
    <recommendedName>
        <fullName evidence="3">Carrier domain-containing protein</fullName>
    </recommendedName>
</protein>
<dbReference type="PROSITE" id="PS50075">
    <property type="entry name" value="CARRIER"/>
    <property type="match status" value="1"/>
</dbReference>
<reference evidence="4" key="1">
    <citation type="journal article" date="2014" name="Int. J. Syst. Evol. Microbiol.">
        <title>Complete genome sequence of Corynebacterium casei LMG S-19264T (=DSM 44701T), isolated from a smear-ripened cheese.</title>
        <authorList>
            <consortium name="US DOE Joint Genome Institute (JGI-PGF)"/>
            <person name="Walter F."/>
            <person name="Albersmeier A."/>
            <person name="Kalinowski J."/>
            <person name="Ruckert C."/>
        </authorList>
    </citation>
    <scope>NUCLEOTIDE SEQUENCE</scope>
    <source>
        <strain evidence="4">CGMCC 4.7110</strain>
    </source>
</reference>
<reference evidence="4" key="2">
    <citation type="submission" date="2020-09" db="EMBL/GenBank/DDBJ databases">
        <authorList>
            <person name="Sun Q."/>
            <person name="Zhou Y."/>
        </authorList>
    </citation>
    <scope>NUCLEOTIDE SEQUENCE</scope>
    <source>
        <strain evidence="4">CGMCC 4.7110</strain>
    </source>
</reference>
<evidence type="ECO:0000256" key="2">
    <source>
        <dbReference type="ARBA" id="ARBA00022553"/>
    </source>
</evidence>
<sequence>MQDSHAPADRTAADRATAVVTEEWCRALDVTDPSPDDDFFAEGGNSLLIASLIDRVERRLGIVFPVEVAFIDGTLGALTDACAERLVTAEGTTA</sequence>
<dbReference type="AlphaFoldDB" id="A0A917XAV3"/>
<proteinExistence type="predicted"/>
<dbReference type="Pfam" id="PF00550">
    <property type="entry name" value="PP-binding"/>
    <property type="match status" value="1"/>
</dbReference>
<dbReference type="EMBL" id="BMML01000004">
    <property type="protein sequence ID" value="GGN01415.1"/>
    <property type="molecule type" value="Genomic_DNA"/>
</dbReference>
<gene>
    <name evidence="4" type="ORF">GCM10011578_023470</name>
</gene>
<evidence type="ECO:0000259" key="3">
    <source>
        <dbReference type="PROSITE" id="PS50075"/>
    </source>
</evidence>
<keyword evidence="2" id="KW-0597">Phosphoprotein</keyword>
<dbReference type="InterPro" id="IPR009081">
    <property type="entry name" value="PP-bd_ACP"/>
</dbReference>
<name>A0A917XAV3_9ACTN</name>
<evidence type="ECO:0000256" key="1">
    <source>
        <dbReference type="ARBA" id="ARBA00022450"/>
    </source>
</evidence>
<dbReference type="GO" id="GO:0017000">
    <property type="term" value="P:antibiotic biosynthetic process"/>
    <property type="evidence" value="ECO:0007669"/>
    <property type="project" value="UniProtKB-ARBA"/>
</dbReference>
<comment type="caution">
    <text evidence="4">The sequence shown here is derived from an EMBL/GenBank/DDBJ whole genome shotgun (WGS) entry which is preliminary data.</text>
</comment>
<feature type="domain" description="Carrier" evidence="3">
    <location>
        <begin position="11"/>
        <end position="86"/>
    </location>
</feature>
<organism evidence="4 5">
    <name type="scientific">Streptomyces fuscichromogenes</name>
    <dbReference type="NCBI Taxonomy" id="1324013"/>
    <lineage>
        <taxon>Bacteria</taxon>
        <taxon>Bacillati</taxon>
        <taxon>Actinomycetota</taxon>
        <taxon>Actinomycetes</taxon>
        <taxon>Kitasatosporales</taxon>
        <taxon>Streptomycetaceae</taxon>
        <taxon>Streptomyces</taxon>
    </lineage>
</organism>